<dbReference type="Gene3D" id="3.50.50.60">
    <property type="entry name" value="FAD/NAD(P)-binding domain"/>
    <property type="match status" value="2"/>
</dbReference>
<dbReference type="SUPFAM" id="SSF55424">
    <property type="entry name" value="FAD/NAD-linked reductases, dimerisation (C-terminal) domain"/>
    <property type="match status" value="1"/>
</dbReference>
<dbReference type="OrthoDB" id="9776382at2"/>
<dbReference type="InterPro" id="IPR023753">
    <property type="entry name" value="FAD/NAD-binding_dom"/>
</dbReference>
<evidence type="ECO:0000256" key="2">
    <source>
        <dbReference type="ARBA" id="ARBA00022630"/>
    </source>
</evidence>
<dbReference type="Proteomes" id="UP000324252">
    <property type="component" value="Unassembled WGS sequence"/>
</dbReference>
<dbReference type="PANTHER" id="PTHR43014">
    <property type="entry name" value="MERCURIC REDUCTASE"/>
    <property type="match status" value="1"/>
</dbReference>
<feature type="domain" description="Pyridine nucleotide-disulphide oxidoreductase dimerisation" evidence="4">
    <location>
        <begin position="344"/>
        <end position="440"/>
    </location>
</feature>
<dbReference type="GO" id="GO:0050660">
    <property type="term" value="F:flavin adenine dinucleotide binding"/>
    <property type="evidence" value="ECO:0007669"/>
    <property type="project" value="TreeGrafter"/>
</dbReference>
<evidence type="ECO:0000259" key="4">
    <source>
        <dbReference type="Pfam" id="PF02852"/>
    </source>
</evidence>
<reference evidence="6 7" key="1">
    <citation type="submission" date="2016-11" db="EMBL/GenBank/DDBJ databases">
        <authorList>
            <person name="Varghese N."/>
            <person name="Submissions S."/>
        </authorList>
    </citation>
    <scope>NUCLEOTIDE SEQUENCE [LARGE SCALE GENOMIC DNA]</scope>
    <source>
        <strain evidence="6 7">DSM 29620</strain>
    </source>
</reference>
<dbReference type="SUPFAM" id="SSF51905">
    <property type="entry name" value="FAD/NAD(P)-binding domain"/>
    <property type="match status" value="1"/>
</dbReference>
<dbReference type="RefSeq" id="WP_149789377.1">
    <property type="nucleotide sequence ID" value="NZ_FNIO01000009.1"/>
</dbReference>
<keyword evidence="2" id="KW-0285">Flavoprotein</keyword>
<proteinExistence type="predicted"/>
<dbReference type="NCBIfam" id="NF004939">
    <property type="entry name" value="PRK06292.1-1"/>
    <property type="match status" value="1"/>
</dbReference>
<dbReference type="PRINTS" id="PR00411">
    <property type="entry name" value="PNDRDTASEI"/>
</dbReference>
<dbReference type="EMBL" id="FQZZ01000009">
    <property type="protein sequence ID" value="SHK78453.1"/>
    <property type="molecule type" value="Genomic_DNA"/>
</dbReference>
<dbReference type="Pfam" id="PF02852">
    <property type="entry name" value="Pyr_redox_dim"/>
    <property type="match status" value="1"/>
</dbReference>
<dbReference type="PANTHER" id="PTHR43014:SF4">
    <property type="entry name" value="PYRIDINE NUCLEOTIDE-DISULFIDE OXIDOREDUCTASE RCLA-RELATED"/>
    <property type="match status" value="1"/>
</dbReference>
<evidence type="ECO:0000259" key="5">
    <source>
        <dbReference type="Pfam" id="PF07992"/>
    </source>
</evidence>
<protein>
    <submittedName>
        <fullName evidence="6">Dihydrolipoamide dehydrogenase</fullName>
    </submittedName>
</protein>
<comment type="cofactor">
    <cofactor evidence="1">
        <name>FAD</name>
        <dbReference type="ChEBI" id="CHEBI:57692"/>
    </cofactor>
</comment>
<dbReference type="InterPro" id="IPR036188">
    <property type="entry name" value="FAD/NAD-bd_sf"/>
</dbReference>
<dbReference type="InterPro" id="IPR016156">
    <property type="entry name" value="FAD/NAD-linked_Rdtase_dimer_sf"/>
</dbReference>
<dbReference type="InterPro" id="IPR004099">
    <property type="entry name" value="Pyr_nucl-diS_OxRdtase_dimer"/>
</dbReference>
<dbReference type="Pfam" id="PF07992">
    <property type="entry name" value="Pyr_redox_2"/>
    <property type="match status" value="1"/>
</dbReference>
<gene>
    <name evidence="6" type="ORF">SAMN05444142_10975</name>
</gene>
<evidence type="ECO:0000256" key="1">
    <source>
        <dbReference type="ARBA" id="ARBA00001974"/>
    </source>
</evidence>
<evidence type="ECO:0000313" key="6">
    <source>
        <dbReference type="EMBL" id="SHK78453.1"/>
    </source>
</evidence>
<feature type="domain" description="FAD/NAD(P)-binding" evidence="5">
    <location>
        <begin position="7"/>
        <end position="320"/>
    </location>
</feature>
<dbReference type="Gene3D" id="3.30.390.30">
    <property type="match status" value="1"/>
</dbReference>
<name>A0A1H0M6T0_9RHOB</name>
<dbReference type="PRINTS" id="PR00368">
    <property type="entry name" value="FADPNR"/>
</dbReference>
<sequence length="467" mass="49042">MATLSCDVAIIGAGTAGLSAERRAREAGAKTLLIDPYFAGTTCATVGCMPSKLLIAASDAARAARNAAAFGVTAPPDIDGAGVLERLRRERDRFVRSVHDTIDDIPQANRITGHAAFIGPDRLRLESGDEIATRATVIATGARPAIPGPFRPVTERRLLTNETLFDLPTLPRSVAVIGAGPLGLEMAQALAGLGVRVALFDRTRTPGGLGIPDVARDLCAVLETEMELYLGADTSAEDDGDGVRVTWNDGQSATFEALLVAAGRPPALDGLDPGRAGLRTDDSGVPVFDPGSLQCGDAPVFIAGDANAHRPLLHEASAEGAIAGENAARYPDVSAGHRTVAFAITFSRPEIALVGRRDTDELLSASCRWGGRGRARIEAQEHGAGCLFAEKDGRLAGAEICAPGAEHLGHLLAWAVERGMSAGDMLDMPFYHPTIEEGLRPALRALCRQSATARPWDRDDQDRPGSC</sequence>
<accession>A0A1H0M6T0</accession>
<evidence type="ECO:0000313" key="7">
    <source>
        <dbReference type="Proteomes" id="UP000324252"/>
    </source>
</evidence>
<keyword evidence="3" id="KW-0274">FAD</keyword>
<dbReference type="AlphaFoldDB" id="A0A1H0M6T0"/>
<keyword evidence="7" id="KW-1185">Reference proteome</keyword>
<organism evidence="6 7">
    <name type="scientific">Lutimaribacter pacificus</name>
    <dbReference type="NCBI Taxonomy" id="391948"/>
    <lineage>
        <taxon>Bacteria</taxon>
        <taxon>Pseudomonadati</taxon>
        <taxon>Pseudomonadota</taxon>
        <taxon>Alphaproteobacteria</taxon>
        <taxon>Rhodobacterales</taxon>
        <taxon>Roseobacteraceae</taxon>
        <taxon>Lutimaribacter</taxon>
    </lineage>
</organism>
<evidence type="ECO:0000256" key="3">
    <source>
        <dbReference type="ARBA" id="ARBA00022827"/>
    </source>
</evidence>
<dbReference type="GO" id="GO:0003955">
    <property type="term" value="F:NAD(P)H dehydrogenase (quinone) activity"/>
    <property type="evidence" value="ECO:0007669"/>
    <property type="project" value="TreeGrafter"/>
</dbReference>